<dbReference type="Proteomes" id="UP001367030">
    <property type="component" value="Unassembled WGS sequence"/>
</dbReference>
<dbReference type="Gene3D" id="3.40.50.450">
    <property type="match status" value="1"/>
</dbReference>
<evidence type="ECO:0000313" key="2">
    <source>
        <dbReference type="Proteomes" id="UP001367030"/>
    </source>
</evidence>
<keyword evidence="2" id="KW-1185">Reference proteome</keyword>
<dbReference type="RefSeq" id="WP_340333593.1">
    <property type="nucleotide sequence ID" value="NZ_JBBKZS010000001.1"/>
</dbReference>
<gene>
    <name evidence="1" type="ORF">WKW79_02940</name>
</gene>
<name>A0ABU8X191_9BURK</name>
<organism evidence="1 2">
    <name type="scientific">Variovorax robiniae</name>
    <dbReference type="NCBI Taxonomy" id="1836199"/>
    <lineage>
        <taxon>Bacteria</taxon>
        <taxon>Pseudomonadati</taxon>
        <taxon>Pseudomonadota</taxon>
        <taxon>Betaproteobacteria</taxon>
        <taxon>Burkholderiales</taxon>
        <taxon>Comamonadaceae</taxon>
        <taxon>Variovorax</taxon>
    </lineage>
</organism>
<sequence length="191" mass="20721">MSLSATPTQVFLFSGHMIDAPDRKSPRFPADKEPIAREAIEAVLDRLAAGAQDLAICGGACGGDLLFAEAALARGVALAMYLPFEVSTFLPKSVTFAGGDWLSRFEAAKSACELHILPAERGALKEGEDPYEMNNLWMLEAASRFGPEKVQFICLWNGKGGDGPGGTQHLMEEVRSRDGHAHWLDTTRLWS</sequence>
<proteinExistence type="predicted"/>
<reference evidence="1 2" key="1">
    <citation type="submission" date="2024-03" db="EMBL/GenBank/DDBJ databases">
        <title>Novel species of the genus Variovorax.</title>
        <authorList>
            <person name="Liu Q."/>
            <person name="Xin Y.-H."/>
        </authorList>
    </citation>
    <scope>NUCLEOTIDE SEQUENCE [LARGE SCALE GENOMIC DNA]</scope>
    <source>
        <strain evidence="1 2">KACC 18901</strain>
    </source>
</reference>
<evidence type="ECO:0000313" key="1">
    <source>
        <dbReference type="EMBL" id="MEJ8853506.1"/>
    </source>
</evidence>
<protein>
    <recommendedName>
        <fullName evidence="3">DUF1273 domain-containing protein</fullName>
    </recommendedName>
</protein>
<comment type="caution">
    <text evidence="1">The sequence shown here is derived from an EMBL/GenBank/DDBJ whole genome shotgun (WGS) entry which is preliminary data.</text>
</comment>
<dbReference type="EMBL" id="JBBKZS010000001">
    <property type="protein sequence ID" value="MEJ8853506.1"/>
    <property type="molecule type" value="Genomic_DNA"/>
</dbReference>
<evidence type="ECO:0008006" key="3">
    <source>
        <dbReference type="Google" id="ProtNLM"/>
    </source>
</evidence>
<accession>A0ABU8X191</accession>